<comment type="caution">
    <text evidence="2">The sequence shown here is derived from an EMBL/GenBank/DDBJ whole genome shotgun (WGS) entry which is preliminary data.</text>
</comment>
<protein>
    <submittedName>
        <fullName evidence="2">Uncharacterized protein</fullName>
    </submittedName>
</protein>
<accession>A0AAV7RG60</accession>
<dbReference type="AlphaFoldDB" id="A0AAV7RG60"/>
<proteinExistence type="predicted"/>
<reference evidence="2" key="1">
    <citation type="journal article" date="2022" name="bioRxiv">
        <title>Sequencing and chromosome-scale assembly of the giantPleurodeles waltlgenome.</title>
        <authorList>
            <person name="Brown T."/>
            <person name="Elewa A."/>
            <person name="Iarovenko S."/>
            <person name="Subramanian E."/>
            <person name="Araus A.J."/>
            <person name="Petzold A."/>
            <person name="Susuki M."/>
            <person name="Suzuki K.-i.T."/>
            <person name="Hayashi T."/>
            <person name="Toyoda A."/>
            <person name="Oliveira C."/>
            <person name="Osipova E."/>
            <person name="Leigh N.D."/>
            <person name="Simon A."/>
            <person name="Yun M.H."/>
        </authorList>
    </citation>
    <scope>NUCLEOTIDE SEQUENCE</scope>
    <source>
        <strain evidence="2">20211129_DDA</strain>
        <tissue evidence="2">Liver</tissue>
    </source>
</reference>
<evidence type="ECO:0000313" key="3">
    <source>
        <dbReference type="Proteomes" id="UP001066276"/>
    </source>
</evidence>
<name>A0AAV7RG60_PLEWA</name>
<evidence type="ECO:0000313" key="2">
    <source>
        <dbReference type="EMBL" id="KAJ1150617.1"/>
    </source>
</evidence>
<feature type="region of interest" description="Disordered" evidence="1">
    <location>
        <begin position="1"/>
        <end position="45"/>
    </location>
</feature>
<keyword evidence="3" id="KW-1185">Reference proteome</keyword>
<evidence type="ECO:0000256" key="1">
    <source>
        <dbReference type="SAM" id="MobiDB-lite"/>
    </source>
</evidence>
<sequence>MPGGRTASKQPGKPSRQLHFSEDLRPQRVPPAEGYPPSSMADTTQGTTMDRILQEILAMGHKLECMDSVMASVTAETKSMLLGRAGFQSQVTGLDQRVTSTTKVARTHSPLRSDDLEVRLTADFSKETSERRRAFLSLRPRLQQLDVKCGLFEPASCDSV</sequence>
<dbReference type="EMBL" id="JANPWB010000009">
    <property type="protein sequence ID" value="KAJ1150617.1"/>
    <property type="molecule type" value="Genomic_DNA"/>
</dbReference>
<dbReference type="Proteomes" id="UP001066276">
    <property type="component" value="Chromosome 5"/>
</dbReference>
<gene>
    <name evidence="2" type="ORF">NDU88_003407</name>
</gene>
<organism evidence="2 3">
    <name type="scientific">Pleurodeles waltl</name>
    <name type="common">Iberian ribbed newt</name>
    <dbReference type="NCBI Taxonomy" id="8319"/>
    <lineage>
        <taxon>Eukaryota</taxon>
        <taxon>Metazoa</taxon>
        <taxon>Chordata</taxon>
        <taxon>Craniata</taxon>
        <taxon>Vertebrata</taxon>
        <taxon>Euteleostomi</taxon>
        <taxon>Amphibia</taxon>
        <taxon>Batrachia</taxon>
        <taxon>Caudata</taxon>
        <taxon>Salamandroidea</taxon>
        <taxon>Salamandridae</taxon>
        <taxon>Pleurodelinae</taxon>
        <taxon>Pleurodeles</taxon>
    </lineage>
</organism>